<protein>
    <submittedName>
        <fullName evidence="6">Zinc-dependent alcohol dehydrogenase</fullName>
    </submittedName>
</protein>
<comment type="cofactor">
    <cofactor evidence="1">
        <name>Zn(2+)</name>
        <dbReference type="ChEBI" id="CHEBI:29105"/>
    </cofactor>
</comment>
<keyword evidence="3" id="KW-0862">Zinc</keyword>
<dbReference type="PANTHER" id="PTHR42813:SF2">
    <property type="entry name" value="DEHYDROGENASE, ZINC-CONTAINING, PUTATIVE (AFU_ORTHOLOGUE AFUA_2G02810)-RELATED"/>
    <property type="match status" value="1"/>
</dbReference>
<sequence>MRALTWQGNESVAVEDVPDPRIEQPTDAVIRVTSTAVCGSDLHLYSVLGMFIDPGDVLGHEAMGVVEEVGTETGDLAVGDRVVVPFTISCGHCWMCRRGLQSQCETTQVRSQGMGAALFGYTRLYGQVPGGQAQYLRVPQAHYGPVRVPDDGRPDERYLYLSDILPTAWQGVRYADVPEGGSVVVLGLGPVGQLAARIARYRGAGLVVGVDPVEERRAMAERHGVRTVDPTTADLTGVVADLTSGRGPDSVIDAVGMEAHGSGGAELVQKLVAHLPDAVAAPLTQHAGTDRLAALYTAFDLVRRGGTVSLSGVYGGALDPLPMMQLFDKQVTLRMGQANVRRWTDELLPLVEDAADPLGVLDLRTHRLPLEHAAEAYRTFQRKEDGCIKVVLDPWRDAG</sequence>
<dbReference type="SUPFAM" id="SSF50129">
    <property type="entry name" value="GroES-like"/>
    <property type="match status" value="1"/>
</dbReference>
<dbReference type="InterPro" id="IPR036291">
    <property type="entry name" value="NAD(P)-bd_dom_sf"/>
</dbReference>
<dbReference type="PANTHER" id="PTHR42813">
    <property type="entry name" value="ZINC-TYPE ALCOHOL DEHYDROGENASE-LIKE"/>
    <property type="match status" value="1"/>
</dbReference>
<keyword evidence="2" id="KW-0479">Metal-binding</keyword>
<dbReference type="RefSeq" id="WP_172149492.1">
    <property type="nucleotide sequence ID" value="NZ_BAABID010000008.1"/>
</dbReference>
<dbReference type="Pfam" id="PF00107">
    <property type="entry name" value="ADH_zinc_N"/>
    <property type="match status" value="1"/>
</dbReference>
<organism evidence="6 7">
    <name type="scientific">Isoptericola chiayiensis</name>
    <dbReference type="NCBI Taxonomy" id="579446"/>
    <lineage>
        <taxon>Bacteria</taxon>
        <taxon>Bacillati</taxon>
        <taxon>Actinomycetota</taxon>
        <taxon>Actinomycetes</taxon>
        <taxon>Micrococcales</taxon>
        <taxon>Promicromonosporaceae</taxon>
        <taxon>Isoptericola</taxon>
    </lineage>
</organism>
<name>A0ABP8YHU1_9MICO</name>
<accession>A0ABP8YHU1</accession>
<evidence type="ECO:0000256" key="3">
    <source>
        <dbReference type="ARBA" id="ARBA00022833"/>
    </source>
</evidence>
<dbReference type="Gene3D" id="3.90.180.10">
    <property type="entry name" value="Medium-chain alcohol dehydrogenases, catalytic domain"/>
    <property type="match status" value="1"/>
</dbReference>
<evidence type="ECO:0000256" key="1">
    <source>
        <dbReference type="ARBA" id="ARBA00001947"/>
    </source>
</evidence>
<proteinExistence type="predicted"/>
<evidence type="ECO:0000259" key="4">
    <source>
        <dbReference type="Pfam" id="PF00107"/>
    </source>
</evidence>
<dbReference type="EMBL" id="BAABID010000008">
    <property type="protein sequence ID" value="GAA4726680.1"/>
    <property type="molecule type" value="Genomic_DNA"/>
</dbReference>
<reference evidence="7" key="1">
    <citation type="journal article" date="2019" name="Int. J. Syst. Evol. Microbiol.">
        <title>The Global Catalogue of Microorganisms (GCM) 10K type strain sequencing project: providing services to taxonomists for standard genome sequencing and annotation.</title>
        <authorList>
            <consortium name="The Broad Institute Genomics Platform"/>
            <consortium name="The Broad Institute Genome Sequencing Center for Infectious Disease"/>
            <person name="Wu L."/>
            <person name="Ma J."/>
        </authorList>
    </citation>
    <scope>NUCLEOTIDE SEQUENCE [LARGE SCALE GENOMIC DNA]</scope>
    <source>
        <strain evidence="7">JCM 18063</strain>
    </source>
</reference>
<keyword evidence="7" id="KW-1185">Reference proteome</keyword>
<dbReference type="SUPFAM" id="SSF51735">
    <property type="entry name" value="NAD(P)-binding Rossmann-fold domains"/>
    <property type="match status" value="1"/>
</dbReference>
<evidence type="ECO:0000256" key="2">
    <source>
        <dbReference type="ARBA" id="ARBA00022723"/>
    </source>
</evidence>
<dbReference type="InterPro" id="IPR013149">
    <property type="entry name" value="ADH-like_C"/>
</dbReference>
<feature type="domain" description="Alcohol dehydrogenase-like N-terminal" evidence="5">
    <location>
        <begin position="25"/>
        <end position="145"/>
    </location>
</feature>
<evidence type="ECO:0000313" key="7">
    <source>
        <dbReference type="Proteomes" id="UP001500956"/>
    </source>
</evidence>
<comment type="caution">
    <text evidence="6">The sequence shown here is derived from an EMBL/GenBank/DDBJ whole genome shotgun (WGS) entry which is preliminary data.</text>
</comment>
<dbReference type="InterPro" id="IPR011032">
    <property type="entry name" value="GroES-like_sf"/>
</dbReference>
<dbReference type="Pfam" id="PF08240">
    <property type="entry name" value="ADH_N"/>
    <property type="match status" value="1"/>
</dbReference>
<dbReference type="InterPro" id="IPR013154">
    <property type="entry name" value="ADH-like_N"/>
</dbReference>
<evidence type="ECO:0000259" key="5">
    <source>
        <dbReference type="Pfam" id="PF08240"/>
    </source>
</evidence>
<dbReference type="Gene3D" id="3.40.50.720">
    <property type="entry name" value="NAD(P)-binding Rossmann-like Domain"/>
    <property type="match status" value="1"/>
</dbReference>
<gene>
    <name evidence="6" type="ORF">GCM10023216_16700</name>
</gene>
<feature type="domain" description="Alcohol dehydrogenase-like C-terminal" evidence="4">
    <location>
        <begin position="190"/>
        <end position="258"/>
    </location>
</feature>
<dbReference type="Proteomes" id="UP001500956">
    <property type="component" value="Unassembled WGS sequence"/>
</dbReference>
<evidence type="ECO:0000313" key="6">
    <source>
        <dbReference type="EMBL" id="GAA4726680.1"/>
    </source>
</evidence>
<dbReference type="CDD" id="cd08283">
    <property type="entry name" value="FDH_like_1"/>
    <property type="match status" value="1"/>
</dbReference>